<dbReference type="Pfam" id="PF01553">
    <property type="entry name" value="Acyltransferase"/>
    <property type="match status" value="1"/>
</dbReference>
<gene>
    <name evidence="6" type="ORF">METZ01_LOCUS57482</name>
</gene>
<evidence type="ECO:0000313" key="6">
    <source>
        <dbReference type="EMBL" id="SVA04628.1"/>
    </source>
</evidence>
<evidence type="ECO:0000256" key="3">
    <source>
        <dbReference type="ARBA" id="ARBA00023315"/>
    </source>
</evidence>
<keyword evidence="4" id="KW-1133">Transmembrane helix</keyword>
<dbReference type="GO" id="GO:0016020">
    <property type="term" value="C:membrane"/>
    <property type="evidence" value="ECO:0007669"/>
    <property type="project" value="InterPro"/>
</dbReference>
<accession>A0A381SMV6</accession>
<reference evidence="6" key="1">
    <citation type="submission" date="2018-05" db="EMBL/GenBank/DDBJ databases">
        <authorList>
            <person name="Lanie J.A."/>
            <person name="Ng W.-L."/>
            <person name="Kazmierczak K.M."/>
            <person name="Andrzejewski T.M."/>
            <person name="Davidsen T.M."/>
            <person name="Wayne K.J."/>
            <person name="Tettelin H."/>
            <person name="Glass J.I."/>
            <person name="Rusch D."/>
            <person name="Podicherti R."/>
            <person name="Tsui H.-C.T."/>
            <person name="Winkler M.E."/>
        </authorList>
    </citation>
    <scope>NUCLEOTIDE SEQUENCE</scope>
</reference>
<keyword evidence="3" id="KW-0012">Acyltransferase</keyword>
<proteinExistence type="inferred from homology"/>
<evidence type="ECO:0000256" key="2">
    <source>
        <dbReference type="ARBA" id="ARBA00022679"/>
    </source>
</evidence>
<evidence type="ECO:0000256" key="1">
    <source>
        <dbReference type="ARBA" id="ARBA00008655"/>
    </source>
</evidence>
<feature type="transmembrane region" description="Helical" evidence="4">
    <location>
        <begin position="6"/>
        <end position="30"/>
    </location>
</feature>
<dbReference type="PANTHER" id="PTHR10434:SF11">
    <property type="entry name" value="1-ACYL-SN-GLYCEROL-3-PHOSPHATE ACYLTRANSFERASE"/>
    <property type="match status" value="1"/>
</dbReference>
<evidence type="ECO:0000256" key="4">
    <source>
        <dbReference type="SAM" id="Phobius"/>
    </source>
</evidence>
<dbReference type="CDD" id="cd07989">
    <property type="entry name" value="LPLAT_AGPAT-like"/>
    <property type="match status" value="1"/>
</dbReference>
<organism evidence="6">
    <name type="scientific">marine metagenome</name>
    <dbReference type="NCBI Taxonomy" id="408172"/>
    <lineage>
        <taxon>unclassified sequences</taxon>
        <taxon>metagenomes</taxon>
        <taxon>ecological metagenomes</taxon>
    </lineage>
</organism>
<dbReference type="NCBIfam" id="TIGR00530">
    <property type="entry name" value="AGP_acyltrn"/>
    <property type="match status" value="1"/>
</dbReference>
<keyword evidence="4" id="KW-0472">Membrane</keyword>
<protein>
    <recommendedName>
        <fullName evidence="5">Phospholipid/glycerol acyltransferase domain-containing protein</fullName>
    </recommendedName>
</protein>
<sequence>MKSVSIYLFGSWAWLVFSVVLLVMVCCFPFTRTVASTRKLARNCSAAIIKLIGIKLIVEGSENLVDEPSVLVANHASYTDPMILQAALPPHYAYVAKKELKYIPFADYVLGKMGTHLVERRDAKEGASDFKKIMKSNKDDDSIIFFPEATFLKEEGLLKFKKGAFLTAIRNQVPIIPVTLNGTRELLTSESWLPKKVTLSVTIHSPIYTTDGSINAQDLSDASREMILSSLDEPDLNHRSFS</sequence>
<dbReference type="SMART" id="SM00563">
    <property type="entry name" value="PlsC"/>
    <property type="match status" value="1"/>
</dbReference>
<dbReference type="GO" id="GO:0006654">
    <property type="term" value="P:phosphatidic acid biosynthetic process"/>
    <property type="evidence" value="ECO:0007669"/>
    <property type="project" value="TreeGrafter"/>
</dbReference>
<feature type="domain" description="Phospholipid/glycerol acyltransferase" evidence="5">
    <location>
        <begin position="69"/>
        <end position="183"/>
    </location>
</feature>
<dbReference type="AlphaFoldDB" id="A0A381SMV6"/>
<comment type="similarity">
    <text evidence="1">Belongs to the 1-acyl-sn-glycerol-3-phosphate acyltransferase family.</text>
</comment>
<dbReference type="InterPro" id="IPR002123">
    <property type="entry name" value="Plipid/glycerol_acylTrfase"/>
</dbReference>
<keyword evidence="4" id="KW-0812">Transmembrane</keyword>
<keyword evidence="2" id="KW-0808">Transferase</keyword>
<dbReference type="GO" id="GO:0003841">
    <property type="term" value="F:1-acylglycerol-3-phosphate O-acyltransferase activity"/>
    <property type="evidence" value="ECO:0007669"/>
    <property type="project" value="InterPro"/>
</dbReference>
<dbReference type="GO" id="GO:0005783">
    <property type="term" value="C:endoplasmic reticulum"/>
    <property type="evidence" value="ECO:0007669"/>
    <property type="project" value="TreeGrafter"/>
</dbReference>
<dbReference type="EMBL" id="UINC01003247">
    <property type="protein sequence ID" value="SVA04628.1"/>
    <property type="molecule type" value="Genomic_DNA"/>
</dbReference>
<dbReference type="PANTHER" id="PTHR10434">
    <property type="entry name" value="1-ACYL-SN-GLYCEROL-3-PHOSPHATE ACYLTRANSFERASE"/>
    <property type="match status" value="1"/>
</dbReference>
<dbReference type="SUPFAM" id="SSF69593">
    <property type="entry name" value="Glycerol-3-phosphate (1)-acyltransferase"/>
    <property type="match status" value="1"/>
</dbReference>
<evidence type="ECO:0000259" key="5">
    <source>
        <dbReference type="SMART" id="SM00563"/>
    </source>
</evidence>
<name>A0A381SMV6_9ZZZZ</name>
<dbReference type="InterPro" id="IPR004552">
    <property type="entry name" value="AGP_acyltrans"/>
</dbReference>